<keyword evidence="1" id="KW-0812">Transmembrane</keyword>
<feature type="transmembrane region" description="Helical" evidence="1">
    <location>
        <begin position="136"/>
        <end position="153"/>
    </location>
</feature>
<dbReference type="AlphaFoldDB" id="A0A9D1TK79"/>
<organism evidence="2 3">
    <name type="scientific">Candidatus Pseudogracilibacillus intestinigallinarum</name>
    <dbReference type="NCBI Taxonomy" id="2838742"/>
    <lineage>
        <taxon>Bacteria</taxon>
        <taxon>Bacillati</taxon>
        <taxon>Bacillota</taxon>
        <taxon>Bacilli</taxon>
        <taxon>Bacillales</taxon>
        <taxon>Bacillaceae</taxon>
        <taxon>Pseudogracilibacillus</taxon>
    </lineage>
</organism>
<proteinExistence type="predicted"/>
<feature type="transmembrane region" description="Helical" evidence="1">
    <location>
        <begin position="103"/>
        <end position="124"/>
    </location>
</feature>
<reference evidence="2" key="1">
    <citation type="journal article" date="2021" name="PeerJ">
        <title>Extensive microbial diversity within the chicken gut microbiome revealed by metagenomics and culture.</title>
        <authorList>
            <person name="Gilroy R."/>
            <person name="Ravi A."/>
            <person name="Getino M."/>
            <person name="Pursley I."/>
            <person name="Horton D.L."/>
            <person name="Alikhan N.F."/>
            <person name="Baker D."/>
            <person name="Gharbi K."/>
            <person name="Hall N."/>
            <person name="Watson M."/>
            <person name="Adriaenssens E.M."/>
            <person name="Foster-Nyarko E."/>
            <person name="Jarju S."/>
            <person name="Secka A."/>
            <person name="Antonio M."/>
            <person name="Oren A."/>
            <person name="Chaudhuri R.R."/>
            <person name="La Ragione R."/>
            <person name="Hildebrand F."/>
            <person name="Pallen M.J."/>
        </authorList>
    </citation>
    <scope>NUCLEOTIDE SEQUENCE</scope>
    <source>
        <strain evidence="2">CHK169-2315</strain>
    </source>
</reference>
<reference evidence="2" key="2">
    <citation type="submission" date="2021-04" db="EMBL/GenBank/DDBJ databases">
        <authorList>
            <person name="Gilroy R."/>
        </authorList>
    </citation>
    <scope>NUCLEOTIDE SEQUENCE</scope>
    <source>
        <strain evidence="2">CHK169-2315</strain>
    </source>
</reference>
<evidence type="ECO:0000313" key="3">
    <source>
        <dbReference type="Proteomes" id="UP000823937"/>
    </source>
</evidence>
<sequence length="155" mass="18017">MSMWFFANAFVFIFALWKVFSSSLGIHIILGGFGATFILYNWTRHAVFSTIRSNISRKRKIQFAKLSKKVLPFHKYTGTVALMFIIGHASVVLYYFGWQGTNIKMLSGLLTLIILIAMVLVGWLRFIRTTYRRRMIHLYLGYCLFFSVVIHLLCT</sequence>
<dbReference type="EMBL" id="DXHX01000074">
    <property type="protein sequence ID" value="HIV74443.1"/>
    <property type="molecule type" value="Genomic_DNA"/>
</dbReference>
<keyword evidence="1" id="KW-1133">Transmembrane helix</keyword>
<comment type="caution">
    <text evidence="2">The sequence shown here is derived from an EMBL/GenBank/DDBJ whole genome shotgun (WGS) entry which is preliminary data.</text>
</comment>
<evidence type="ECO:0000256" key="1">
    <source>
        <dbReference type="SAM" id="Phobius"/>
    </source>
</evidence>
<name>A0A9D1TK79_9BACI</name>
<dbReference type="Proteomes" id="UP000823937">
    <property type="component" value="Unassembled WGS sequence"/>
</dbReference>
<protein>
    <submittedName>
        <fullName evidence="2">Uncharacterized protein</fullName>
    </submittedName>
</protein>
<keyword evidence="1" id="KW-0472">Membrane</keyword>
<feature type="transmembrane region" description="Helical" evidence="1">
    <location>
        <begin position="76"/>
        <end position="97"/>
    </location>
</feature>
<evidence type="ECO:0000313" key="2">
    <source>
        <dbReference type="EMBL" id="HIV74443.1"/>
    </source>
</evidence>
<accession>A0A9D1TK79</accession>
<gene>
    <name evidence="2" type="ORF">H9895_05095</name>
</gene>